<dbReference type="InterPro" id="IPR050108">
    <property type="entry name" value="CDK"/>
</dbReference>
<dbReference type="AlphaFoldDB" id="F0YJJ6"/>
<dbReference type="InterPro" id="IPR000719">
    <property type="entry name" value="Prot_kinase_dom"/>
</dbReference>
<keyword evidence="15" id="KW-1185">Reference proteome</keyword>
<name>F0YJJ6_AURAN</name>
<proteinExistence type="inferred from homology"/>
<keyword evidence="4 11" id="KW-0547">Nucleotide-binding</keyword>
<evidence type="ECO:0000256" key="7">
    <source>
        <dbReference type="ARBA" id="ARBA00038543"/>
    </source>
</evidence>
<keyword evidence="2 12" id="KW-0723">Serine/threonine-protein kinase</keyword>
<evidence type="ECO:0000313" key="14">
    <source>
        <dbReference type="EMBL" id="EGB04665.1"/>
    </source>
</evidence>
<dbReference type="OrthoDB" id="28397at2759"/>
<dbReference type="GeneID" id="20218617"/>
<reference evidence="14 15" key="1">
    <citation type="journal article" date="2011" name="Proc. Natl. Acad. Sci. U.S.A.">
        <title>Niche of harmful alga Aureococcus anophagefferens revealed through ecogenomics.</title>
        <authorList>
            <person name="Gobler C.J."/>
            <person name="Berry D.L."/>
            <person name="Dyhrman S.T."/>
            <person name="Wilhelm S.W."/>
            <person name="Salamov A."/>
            <person name="Lobanov A.V."/>
            <person name="Zhang Y."/>
            <person name="Collier J.L."/>
            <person name="Wurch L.L."/>
            <person name="Kustka A.B."/>
            <person name="Dill B.D."/>
            <person name="Shah M."/>
            <person name="VerBerkmoes N.C."/>
            <person name="Kuo A."/>
            <person name="Terry A."/>
            <person name="Pangilinan J."/>
            <person name="Lindquist E.A."/>
            <person name="Lucas S."/>
            <person name="Paulsen I.T."/>
            <person name="Hattenrath-Lehmann T.K."/>
            <person name="Talmage S.C."/>
            <person name="Walker E.A."/>
            <person name="Koch F."/>
            <person name="Burson A.M."/>
            <person name="Marcoval M.A."/>
            <person name="Tang Y.Z."/>
            <person name="Lecleir G.R."/>
            <person name="Coyne K.J."/>
            <person name="Berg G.M."/>
            <person name="Bertrand E.M."/>
            <person name="Saito M.A."/>
            <person name="Gladyshev V.N."/>
            <person name="Grigoriev I.V."/>
        </authorList>
    </citation>
    <scope>NUCLEOTIDE SEQUENCE [LARGE SCALE GENOMIC DNA]</scope>
    <source>
        <strain evidence="15">CCMP 1984</strain>
    </source>
</reference>
<sequence length="303" mass="34060">WSLRDLTDAYTMEHQIGEGVYGKVHRARDVVTNEEVALKKVKTDLTMEKEGFPITALREIQILKELAHNNIVALGDADKSVYLAFEYLEHDLGGLIESQGIELTEDHVGCYVKQLVSGAAYIHSLNVLHRDIKASNLLISSDGHLKIGDWGLARLQADNDGKQYYTNRVITLWYRPPELLLGSTKSADGYGTSADVWSIGCILAELLYAKPILPGNTEIEQLALIFELCGTPTVEDWPNVLGAEKLFMTVSHSLCQTLQMRRRKLRDKFDSFERTALDLVDEILVYDPQKRISAHSALDRAYL</sequence>
<evidence type="ECO:0000256" key="2">
    <source>
        <dbReference type="ARBA" id="ARBA00022527"/>
    </source>
</evidence>
<evidence type="ECO:0000256" key="9">
    <source>
        <dbReference type="ARBA" id="ARBA00041902"/>
    </source>
</evidence>
<dbReference type="Gene3D" id="1.10.510.10">
    <property type="entry name" value="Transferase(Phosphotransferase) domain 1"/>
    <property type="match status" value="1"/>
</dbReference>
<organism evidence="15">
    <name type="scientific">Aureococcus anophagefferens</name>
    <name type="common">Harmful bloom alga</name>
    <dbReference type="NCBI Taxonomy" id="44056"/>
    <lineage>
        <taxon>Eukaryota</taxon>
        <taxon>Sar</taxon>
        <taxon>Stramenopiles</taxon>
        <taxon>Ochrophyta</taxon>
        <taxon>Pelagophyceae</taxon>
        <taxon>Pelagomonadales</taxon>
        <taxon>Pelagomonadaceae</taxon>
        <taxon>Aureococcus</taxon>
    </lineage>
</organism>
<evidence type="ECO:0000256" key="10">
    <source>
        <dbReference type="ARBA" id="ARBA00042858"/>
    </source>
</evidence>
<dbReference type="PROSITE" id="PS00107">
    <property type="entry name" value="PROTEIN_KINASE_ATP"/>
    <property type="match status" value="1"/>
</dbReference>
<dbReference type="InterPro" id="IPR017441">
    <property type="entry name" value="Protein_kinase_ATP_BS"/>
</dbReference>
<dbReference type="Proteomes" id="UP000002729">
    <property type="component" value="Unassembled WGS sequence"/>
</dbReference>
<dbReference type="Pfam" id="PF00069">
    <property type="entry name" value="Pkinase"/>
    <property type="match status" value="1"/>
</dbReference>
<dbReference type="RefSeq" id="XP_009040561.1">
    <property type="nucleotide sequence ID" value="XM_009042313.1"/>
</dbReference>
<dbReference type="SMART" id="SM00220">
    <property type="entry name" value="S_TKc"/>
    <property type="match status" value="1"/>
</dbReference>
<dbReference type="PANTHER" id="PTHR24056">
    <property type="entry name" value="CELL DIVISION PROTEIN KINASE"/>
    <property type="match status" value="1"/>
</dbReference>
<dbReference type="EMBL" id="GL833148">
    <property type="protein sequence ID" value="EGB04665.1"/>
    <property type="molecule type" value="Genomic_DNA"/>
</dbReference>
<dbReference type="GO" id="GO:0005524">
    <property type="term" value="F:ATP binding"/>
    <property type="evidence" value="ECO:0007669"/>
    <property type="project" value="UniProtKB-UniRule"/>
</dbReference>
<feature type="non-terminal residue" evidence="14">
    <location>
        <position position="303"/>
    </location>
</feature>
<evidence type="ECO:0000256" key="1">
    <source>
        <dbReference type="ARBA" id="ARBA00006485"/>
    </source>
</evidence>
<accession>F0YJJ6</accession>
<evidence type="ECO:0000256" key="8">
    <source>
        <dbReference type="ARBA" id="ARBA00039612"/>
    </source>
</evidence>
<dbReference type="GO" id="GO:0032968">
    <property type="term" value="P:positive regulation of transcription elongation by RNA polymerase II"/>
    <property type="evidence" value="ECO:0007669"/>
    <property type="project" value="TreeGrafter"/>
</dbReference>
<evidence type="ECO:0000256" key="6">
    <source>
        <dbReference type="ARBA" id="ARBA00022840"/>
    </source>
</evidence>
<evidence type="ECO:0000256" key="4">
    <source>
        <dbReference type="ARBA" id="ARBA00022741"/>
    </source>
</evidence>
<dbReference type="SUPFAM" id="SSF56112">
    <property type="entry name" value="Protein kinase-like (PK-like)"/>
    <property type="match status" value="1"/>
</dbReference>
<evidence type="ECO:0000256" key="5">
    <source>
        <dbReference type="ARBA" id="ARBA00022777"/>
    </source>
</evidence>
<comment type="similarity">
    <text evidence="1">Belongs to the protein kinase superfamily. CMGC Ser/Thr protein kinase family. CDC2/CDKX subfamily.</text>
</comment>
<keyword evidence="6 11" id="KW-0067">ATP-binding</keyword>
<dbReference type="PROSITE" id="PS00108">
    <property type="entry name" value="PROTEIN_KINASE_ST"/>
    <property type="match status" value="1"/>
</dbReference>
<dbReference type="Gene3D" id="3.30.200.20">
    <property type="entry name" value="Phosphorylase Kinase, domain 1"/>
    <property type="match status" value="1"/>
</dbReference>
<dbReference type="GO" id="GO:0008353">
    <property type="term" value="F:RNA polymerase II CTD heptapeptide repeat kinase activity"/>
    <property type="evidence" value="ECO:0007669"/>
    <property type="project" value="TreeGrafter"/>
</dbReference>
<protein>
    <recommendedName>
        <fullName evidence="8">Cyclin-dependent kinase 2 homolog</fullName>
    </recommendedName>
    <alternativeName>
        <fullName evidence="9">Cell division control protein 2 homolog</fullName>
    </alternativeName>
    <alternativeName>
        <fullName evidence="10">cdc2-related kinase 2</fullName>
    </alternativeName>
</protein>
<feature type="non-terminal residue" evidence="14">
    <location>
        <position position="1"/>
    </location>
</feature>
<dbReference type="InterPro" id="IPR008271">
    <property type="entry name" value="Ser/Thr_kinase_AS"/>
</dbReference>
<feature type="domain" description="Protein kinase" evidence="13">
    <location>
        <begin position="10"/>
        <end position="303"/>
    </location>
</feature>
<dbReference type="GO" id="GO:0005634">
    <property type="term" value="C:nucleus"/>
    <property type="evidence" value="ECO:0007669"/>
    <property type="project" value="TreeGrafter"/>
</dbReference>
<dbReference type="GO" id="GO:0000307">
    <property type="term" value="C:cyclin-dependent protein kinase holoenzyme complex"/>
    <property type="evidence" value="ECO:0007669"/>
    <property type="project" value="TreeGrafter"/>
</dbReference>
<dbReference type="eggNOG" id="KOG0600">
    <property type="taxonomic scope" value="Eukaryota"/>
</dbReference>
<evidence type="ECO:0000256" key="3">
    <source>
        <dbReference type="ARBA" id="ARBA00022679"/>
    </source>
</evidence>
<dbReference type="PANTHER" id="PTHR24056:SF546">
    <property type="entry name" value="CYCLIN-DEPENDENT KINASE 12"/>
    <property type="match status" value="1"/>
</dbReference>
<evidence type="ECO:0000313" key="15">
    <source>
        <dbReference type="Proteomes" id="UP000002729"/>
    </source>
</evidence>
<keyword evidence="5" id="KW-0418">Kinase</keyword>
<comment type="subunit">
    <text evidence="7">May form a complex composed of at least the catalytic subunit CRK2 and a cyclin.</text>
</comment>
<dbReference type="FunFam" id="1.10.510.10:FF:000624">
    <property type="entry name" value="Mitogen-activated protein kinase"/>
    <property type="match status" value="1"/>
</dbReference>
<dbReference type="InterPro" id="IPR011009">
    <property type="entry name" value="Kinase-like_dom_sf"/>
</dbReference>
<evidence type="ECO:0000256" key="11">
    <source>
        <dbReference type="PROSITE-ProRule" id="PRU10141"/>
    </source>
</evidence>
<dbReference type="PROSITE" id="PS50011">
    <property type="entry name" value="PROTEIN_KINASE_DOM"/>
    <property type="match status" value="1"/>
</dbReference>
<evidence type="ECO:0000259" key="13">
    <source>
        <dbReference type="PROSITE" id="PS50011"/>
    </source>
</evidence>
<evidence type="ECO:0000256" key="12">
    <source>
        <dbReference type="RuleBase" id="RU000304"/>
    </source>
</evidence>
<keyword evidence="3" id="KW-0808">Transferase</keyword>
<gene>
    <name evidence="14" type="ORF">AURANDRAFT_1622</name>
</gene>
<dbReference type="InParanoid" id="F0YJJ6"/>
<dbReference type="KEGG" id="aaf:AURANDRAFT_1622"/>
<feature type="binding site" evidence="11">
    <location>
        <position position="39"/>
    </location>
    <ligand>
        <name>ATP</name>
        <dbReference type="ChEBI" id="CHEBI:30616"/>
    </ligand>
</feature>
<dbReference type="OMA" id="EPSHEFQ"/>